<organism evidence="2 3">
    <name type="scientific">Actinocorallia libanotica</name>
    <dbReference type="NCBI Taxonomy" id="46162"/>
    <lineage>
        <taxon>Bacteria</taxon>
        <taxon>Bacillati</taxon>
        <taxon>Actinomycetota</taxon>
        <taxon>Actinomycetes</taxon>
        <taxon>Streptosporangiales</taxon>
        <taxon>Thermomonosporaceae</taxon>
        <taxon>Actinocorallia</taxon>
    </lineage>
</organism>
<keyword evidence="3" id="KW-1185">Reference proteome</keyword>
<gene>
    <name evidence="2" type="ORF">GCM10009550_22820</name>
</gene>
<keyword evidence="1" id="KW-0472">Membrane</keyword>
<evidence type="ECO:0000313" key="3">
    <source>
        <dbReference type="Proteomes" id="UP001500665"/>
    </source>
</evidence>
<evidence type="ECO:0000256" key="1">
    <source>
        <dbReference type="SAM" id="Phobius"/>
    </source>
</evidence>
<dbReference type="RefSeq" id="WP_344239675.1">
    <property type="nucleotide sequence ID" value="NZ_BAAAHH010000007.1"/>
</dbReference>
<accession>A0ABP4BDA4</accession>
<dbReference type="Proteomes" id="UP001500665">
    <property type="component" value="Unassembled WGS sequence"/>
</dbReference>
<comment type="caution">
    <text evidence="2">The sequence shown here is derived from an EMBL/GenBank/DDBJ whole genome shotgun (WGS) entry which is preliminary data.</text>
</comment>
<keyword evidence="1" id="KW-0812">Transmembrane</keyword>
<feature type="transmembrane region" description="Helical" evidence="1">
    <location>
        <begin position="43"/>
        <end position="62"/>
    </location>
</feature>
<evidence type="ECO:0000313" key="2">
    <source>
        <dbReference type="EMBL" id="GAA0947396.1"/>
    </source>
</evidence>
<reference evidence="3" key="1">
    <citation type="journal article" date="2019" name="Int. J. Syst. Evol. Microbiol.">
        <title>The Global Catalogue of Microorganisms (GCM) 10K type strain sequencing project: providing services to taxonomists for standard genome sequencing and annotation.</title>
        <authorList>
            <consortium name="The Broad Institute Genomics Platform"/>
            <consortium name="The Broad Institute Genome Sequencing Center for Infectious Disease"/>
            <person name="Wu L."/>
            <person name="Ma J."/>
        </authorList>
    </citation>
    <scope>NUCLEOTIDE SEQUENCE [LARGE SCALE GENOMIC DNA]</scope>
    <source>
        <strain evidence="3">JCM 10696</strain>
    </source>
</reference>
<name>A0ABP4BDA4_9ACTN</name>
<sequence length="295" mass="31465">MSPVDDGRLLAEVLHRIADRAEPAGDLAERAVRRTARRRRTRAAAVLAAAAAVAAPLLLFGGGETVRPAPPAASADQAASPAADERWLVNACMRYGPPTGNMGGPDLKPRKGMPSEHRILVSTKAGAETVALLGGPKGFILCAVQDEVNTEPPTFRPWPGDTSRGLTSFPGKLRIDAADHLTRVGEGGRGSSQDGLHHLVTGRYKPGVVRIEVVWNRGRRADAVLRGGHFLARVDSRYDENDDGSMTAPKDRIRSITAFDTAGEVLQIWKAPGKGLRGFDPAACRYDGKPDLCSD</sequence>
<proteinExistence type="predicted"/>
<protein>
    <submittedName>
        <fullName evidence="2">Uncharacterized protein</fullName>
    </submittedName>
</protein>
<keyword evidence="1" id="KW-1133">Transmembrane helix</keyword>
<dbReference type="EMBL" id="BAAAHH010000007">
    <property type="protein sequence ID" value="GAA0947396.1"/>
    <property type="molecule type" value="Genomic_DNA"/>
</dbReference>